<dbReference type="InterPro" id="IPR032710">
    <property type="entry name" value="NTF2-like_dom_sf"/>
</dbReference>
<dbReference type="SUPFAM" id="SSF54427">
    <property type="entry name" value="NTF2-like"/>
    <property type="match status" value="1"/>
</dbReference>
<dbReference type="Gene3D" id="3.10.450.50">
    <property type="match status" value="1"/>
</dbReference>
<dbReference type="AlphaFoldDB" id="A0ABC8UI87"/>
<evidence type="ECO:0000313" key="2">
    <source>
        <dbReference type="EMBL" id="CAK9180763.1"/>
    </source>
</evidence>
<dbReference type="PANTHER" id="PTHR33698:SF1">
    <property type="entry name" value="NUCLEAR TRANSPORT FACTOR 2 (NTF2) FAMILY PROTEIN"/>
    <property type="match status" value="1"/>
</dbReference>
<keyword evidence="3" id="KW-1185">Reference proteome</keyword>
<accession>A0ABC8UI87</accession>
<name>A0ABC8UI87_9AQUA</name>
<dbReference type="PANTHER" id="PTHR33698">
    <property type="entry name" value="NUCLEAR TRANSPORT FACTOR 2 (NTF2)-LIKE PROTEIN"/>
    <property type="match status" value="1"/>
</dbReference>
<organism evidence="2 3">
    <name type="scientific">Ilex paraguariensis</name>
    <name type="common">yerba mate</name>
    <dbReference type="NCBI Taxonomy" id="185542"/>
    <lineage>
        <taxon>Eukaryota</taxon>
        <taxon>Viridiplantae</taxon>
        <taxon>Streptophyta</taxon>
        <taxon>Embryophyta</taxon>
        <taxon>Tracheophyta</taxon>
        <taxon>Spermatophyta</taxon>
        <taxon>Magnoliopsida</taxon>
        <taxon>eudicotyledons</taxon>
        <taxon>Gunneridae</taxon>
        <taxon>Pentapetalae</taxon>
        <taxon>asterids</taxon>
        <taxon>campanulids</taxon>
        <taxon>Aquifoliales</taxon>
        <taxon>Aquifoliaceae</taxon>
        <taxon>Ilex</taxon>
    </lineage>
</organism>
<reference evidence="2 3" key="1">
    <citation type="submission" date="2024-02" db="EMBL/GenBank/DDBJ databases">
        <authorList>
            <person name="Vignale AGUSTIN F."/>
            <person name="Sosa J E."/>
            <person name="Modenutti C."/>
        </authorList>
    </citation>
    <scope>NUCLEOTIDE SEQUENCE [LARGE SCALE GENOMIC DNA]</scope>
</reference>
<feature type="domain" description="SnoaL-like" evidence="1">
    <location>
        <begin position="48"/>
        <end position="145"/>
    </location>
</feature>
<dbReference type="EMBL" id="CAUOFW020007835">
    <property type="protein sequence ID" value="CAK9180763.1"/>
    <property type="molecule type" value="Genomic_DNA"/>
</dbReference>
<evidence type="ECO:0000259" key="1">
    <source>
        <dbReference type="Pfam" id="PF12680"/>
    </source>
</evidence>
<protein>
    <recommendedName>
        <fullName evidence="1">SnoaL-like domain-containing protein</fullName>
    </recommendedName>
</protein>
<dbReference type="Pfam" id="PF12680">
    <property type="entry name" value="SnoaL_2"/>
    <property type="match status" value="1"/>
</dbReference>
<dbReference type="Proteomes" id="UP001642360">
    <property type="component" value="Unassembled WGS sequence"/>
</dbReference>
<gene>
    <name evidence="2" type="ORF">ILEXP_LOCUS50790</name>
</gene>
<proteinExistence type="predicted"/>
<comment type="caution">
    <text evidence="2">The sequence shown here is derived from an EMBL/GenBank/DDBJ whole genome shotgun (WGS) entry which is preliminary data.</text>
</comment>
<evidence type="ECO:0000313" key="3">
    <source>
        <dbReference type="Proteomes" id="UP001642360"/>
    </source>
</evidence>
<sequence>MKKRQWQPDVKRTAMNKQYRQRQLSHVISSMSNSNDKLSPLSPSETIKHFYICINEKNSKKLGKFIAHDCFFEDLSFPCPFQGKKEVLHFFEQLITCMGQNIQFNLGCVCERDEHAAAVNWHLEWKKKQVPFTRGCSIFELSKEGDGLLIKKAQVVIESPFKLGVLALNLLKIVTSVFDAFPEATESKVPEESLCHTTIATTVLQHIFGAMYKSISSMLRKILEFHGLLAQLHPQNIAVHFKAFQQVED</sequence>
<dbReference type="InterPro" id="IPR037401">
    <property type="entry name" value="SnoaL-like"/>
</dbReference>